<proteinExistence type="predicted"/>
<dbReference type="Proteomes" id="UP001152795">
    <property type="component" value="Unassembled WGS sequence"/>
</dbReference>
<sequence>NNYNLLLEKVIIDWDWFRKTIKNLIGGDKRITTFLKNQINTSKSIFPSPNHLFKQVDVFLKEKQVTQATGTYAHCRKNGYRKSYHGRDIFMSEPSEDGADYRVKLTDAYLKIRNPSLRHAGYLFNRLLSYGAAPKYIEAFSTLFSGYAVACSR</sequence>
<organism evidence="1 2">
    <name type="scientific">Paramuricea clavata</name>
    <name type="common">Red gorgonian</name>
    <name type="synonym">Violescent sea-whip</name>
    <dbReference type="NCBI Taxonomy" id="317549"/>
    <lineage>
        <taxon>Eukaryota</taxon>
        <taxon>Metazoa</taxon>
        <taxon>Cnidaria</taxon>
        <taxon>Anthozoa</taxon>
        <taxon>Octocorallia</taxon>
        <taxon>Malacalcyonacea</taxon>
        <taxon>Plexauridae</taxon>
        <taxon>Paramuricea</taxon>
    </lineage>
</organism>
<feature type="non-terminal residue" evidence="1">
    <location>
        <position position="153"/>
    </location>
</feature>
<evidence type="ECO:0000313" key="2">
    <source>
        <dbReference type="Proteomes" id="UP001152795"/>
    </source>
</evidence>
<feature type="non-terminal residue" evidence="1">
    <location>
        <position position="1"/>
    </location>
</feature>
<gene>
    <name evidence="1" type="ORF">PACLA_8A074620</name>
</gene>
<dbReference type="EMBL" id="CACRXK020020773">
    <property type="protein sequence ID" value="CAB4035156.1"/>
    <property type="molecule type" value="Genomic_DNA"/>
</dbReference>
<reference evidence="1" key="1">
    <citation type="submission" date="2020-04" db="EMBL/GenBank/DDBJ databases">
        <authorList>
            <person name="Alioto T."/>
            <person name="Alioto T."/>
            <person name="Gomez Garrido J."/>
        </authorList>
    </citation>
    <scope>NUCLEOTIDE SEQUENCE</scope>
    <source>
        <strain evidence="1">A484AB</strain>
    </source>
</reference>
<protein>
    <submittedName>
        <fullName evidence="1">Uncharacterized protein</fullName>
    </submittedName>
</protein>
<evidence type="ECO:0000313" key="1">
    <source>
        <dbReference type="EMBL" id="CAB4035156.1"/>
    </source>
</evidence>
<accession>A0A6S7JR28</accession>
<dbReference type="OrthoDB" id="8041494at2759"/>
<keyword evidence="2" id="KW-1185">Reference proteome</keyword>
<name>A0A6S7JR28_PARCT</name>
<dbReference type="AlphaFoldDB" id="A0A6S7JR28"/>
<comment type="caution">
    <text evidence="1">The sequence shown here is derived from an EMBL/GenBank/DDBJ whole genome shotgun (WGS) entry which is preliminary data.</text>
</comment>